<gene>
    <name evidence="1" type="primary">AlNc14C40G3403</name>
    <name evidence="1" type="ORF">ALNC14_039010</name>
</gene>
<dbReference type="GO" id="GO:0043161">
    <property type="term" value="P:proteasome-mediated ubiquitin-dependent protein catabolic process"/>
    <property type="evidence" value="ECO:0007669"/>
    <property type="project" value="TreeGrafter"/>
</dbReference>
<dbReference type="Pfam" id="PF09814">
    <property type="entry name" value="HECT_2"/>
    <property type="match status" value="1"/>
</dbReference>
<dbReference type="InterPro" id="IPR019193">
    <property type="entry name" value="UBQ-conj_enz_E2-bd_prot"/>
</dbReference>
<dbReference type="GO" id="GO:0005634">
    <property type="term" value="C:nucleus"/>
    <property type="evidence" value="ECO:0007669"/>
    <property type="project" value="TreeGrafter"/>
</dbReference>
<dbReference type="PANTHER" id="PTHR31531">
    <property type="entry name" value="E3 UBIQUITIN-PROTEIN LIGASE E3D FAMILY MEMBER"/>
    <property type="match status" value="1"/>
</dbReference>
<evidence type="ECO:0000313" key="1">
    <source>
        <dbReference type="EMBL" id="CCA17758.1"/>
    </source>
</evidence>
<dbReference type="EMBL" id="FR824085">
    <property type="protein sequence ID" value="CCA17758.1"/>
    <property type="molecule type" value="Genomic_DNA"/>
</dbReference>
<dbReference type="PANTHER" id="PTHR31531:SF2">
    <property type="entry name" value="E3 UBIQUITIN-PROTEIN LIGASE E3D"/>
    <property type="match status" value="1"/>
</dbReference>
<dbReference type="GO" id="GO:0005829">
    <property type="term" value="C:cytosol"/>
    <property type="evidence" value="ECO:0007669"/>
    <property type="project" value="TreeGrafter"/>
</dbReference>
<reference evidence="1" key="1">
    <citation type="journal article" date="2011" name="PLoS Biol.">
        <title>Gene gain and loss during evolution of obligate parasitism in the white rust pathogen of Arabidopsis thaliana.</title>
        <authorList>
            <person name="Kemen E."/>
            <person name="Gardiner A."/>
            <person name="Schultz-Larsen T."/>
            <person name="Kemen A.C."/>
            <person name="Balmuth A.L."/>
            <person name="Robert-Seilaniantz A."/>
            <person name="Bailey K."/>
            <person name="Holub E."/>
            <person name="Studholme D.J."/>
            <person name="Maclean D."/>
            <person name="Jones J.D."/>
        </authorList>
    </citation>
    <scope>NUCLEOTIDE SEQUENCE</scope>
</reference>
<dbReference type="GO" id="GO:0061630">
    <property type="term" value="F:ubiquitin protein ligase activity"/>
    <property type="evidence" value="ECO:0007669"/>
    <property type="project" value="TreeGrafter"/>
</dbReference>
<dbReference type="GO" id="GO:0051865">
    <property type="term" value="P:protein autoubiquitination"/>
    <property type="evidence" value="ECO:0007669"/>
    <property type="project" value="TreeGrafter"/>
</dbReference>
<proteinExistence type="predicted"/>
<reference evidence="1" key="2">
    <citation type="submission" date="2011-02" db="EMBL/GenBank/DDBJ databases">
        <authorList>
            <person name="MacLean D."/>
        </authorList>
    </citation>
    <scope>NUCLEOTIDE SEQUENCE</scope>
</reference>
<dbReference type="GO" id="GO:0031624">
    <property type="term" value="F:ubiquitin conjugating enzyme binding"/>
    <property type="evidence" value="ECO:0007669"/>
    <property type="project" value="TreeGrafter"/>
</dbReference>
<protein>
    <submittedName>
        <fullName evidence="1">Uncharacterized protein AlNc14C40G3403</fullName>
    </submittedName>
</protein>
<dbReference type="HOGENOM" id="CLU_738537_0_0_1"/>
<dbReference type="GO" id="GO:0000209">
    <property type="term" value="P:protein polyubiquitination"/>
    <property type="evidence" value="ECO:0007669"/>
    <property type="project" value="TreeGrafter"/>
</dbReference>
<sequence>MKEIEVLAPKAIGLESDFDDSLRLQKCPNLEITDCMIEYHGNIGCYNCYLTASSATMSYLHTFASQLCVEIEEKTATLTLCDAKWSVVVPQALQKQCEVQIESDHIYLRLSLQKRESREQIGVSTLSRTTMRELDVENYNNIQCRLCRSNIKNPDTKFDRICPLPSDNWLEMQEFWGAGEGAFQHLSRDSITAMKSRVFIADTHILLHTTDVKTDSTTSTDNEIMCGQCGVLLGRGMEDTVLLYKFAISSDCNNIFDSYQVDSMVCVRILETIETEGLFQFRLCTMESALCFTLQVLSWEVRLFSSDTERFDQVLKILYDPECSRIDKNLSYDKAVDIIVPHSSYQQISARLEASTLRVPSSVRKLVGHIGYLYA</sequence>
<dbReference type="GO" id="GO:0030332">
    <property type="term" value="F:cyclin binding"/>
    <property type="evidence" value="ECO:0007669"/>
    <property type="project" value="TreeGrafter"/>
</dbReference>
<accession>F0W9E4</accession>
<dbReference type="GO" id="GO:0006513">
    <property type="term" value="P:protein monoubiquitination"/>
    <property type="evidence" value="ECO:0007669"/>
    <property type="project" value="TreeGrafter"/>
</dbReference>
<dbReference type="AlphaFoldDB" id="F0W9E4"/>
<name>F0W9E4_9STRA</name>
<dbReference type="GO" id="GO:0000151">
    <property type="term" value="C:ubiquitin ligase complex"/>
    <property type="evidence" value="ECO:0007669"/>
    <property type="project" value="TreeGrafter"/>
</dbReference>
<organism evidence="1">
    <name type="scientific">Albugo laibachii Nc14</name>
    <dbReference type="NCBI Taxonomy" id="890382"/>
    <lineage>
        <taxon>Eukaryota</taxon>
        <taxon>Sar</taxon>
        <taxon>Stramenopiles</taxon>
        <taxon>Oomycota</taxon>
        <taxon>Peronosporomycetes</taxon>
        <taxon>Albuginales</taxon>
        <taxon>Albuginaceae</taxon>
        <taxon>Albugo</taxon>
    </lineage>
</organism>